<gene>
    <name evidence="1" type="primary">LOC125543518</name>
</gene>
<reference evidence="1" key="2">
    <citation type="submission" date="2018-03" db="EMBL/GenBank/DDBJ databases">
        <title>The Triticum urartu genome reveals the dynamic nature of wheat genome evolution.</title>
        <authorList>
            <person name="Ling H."/>
            <person name="Ma B."/>
            <person name="Shi X."/>
            <person name="Liu H."/>
            <person name="Dong L."/>
            <person name="Sun H."/>
            <person name="Cao Y."/>
            <person name="Gao Q."/>
            <person name="Zheng S."/>
            <person name="Li Y."/>
            <person name="Yu Y."/>
            <person name="Du H."/>
            <person name="Qi M."/>
            <person name="Li Y."/>
            <person name="Yu H."/>
            <person name="Cui Y."/>
            <person name="Wang N."/>
            <person name="Chen C."/>
            <person name="Wu H."/>
            <person name="Zhao Y."/>
            <person name="Zhang J."/>
            <person name="Li Y."/>
            <person name="Zhou W."/>
            <person name="Zhang B."/>
            <person name="Hu W."/>
            <person name="Eijk M."/>
            <person name="Tang J."/>
            <person name="Witsenboer H."/>
            <person name="Zhao S."/>
            <person name="Li Z."/>
            <person name="Zhang A."/>
            <person name="Wang D."/>
            <person name="Liang C."/>
        </authorList>
    </citation>
    <scope>NUCLEOTIDE SEQUENCE [LARGE SCALE GENOMIC DNA]</scope>
    <source>
        <strain evidence="1">cv. G1812</strain>
    </source>
</reference>
<protein>
    <submittedName>
        <fullName evidence="1">Uncharacterized protein</fullName>
    </submittedName>
</protein>
<evidence type="ECO:0000313" key="2">
    <source>
        <dbReference type="Proteomes" id="UP000015106"/>
    </source>
</evidence>
<organism evidence="1 2">
    <name type="scientific">Triticum urartu</name>
    <name type="common">Red wild einkorn</name>
    <name type="synonym">Crithodium urartu</name>
    <dbReference type="NCBI Taxonomy" id="4572"/>
    <lineage>
        <taxon>Eukaryota</taxon>
        <taxon>Viridiplantae</taxon>
        <taxon>Streptophyta</taxon>
        <taxon>Embryophyta</taxon>
        <taxon>Tracheophyta</taxon>
        <taxon>Spermatophyta</taxon>
        <taxon>Magnoliopsida</taxon>
        <taxon>Liliopsida</taxon>
        <taxon>Poales</taxon>
        <taxon>Poaceae</taxon>
        <taxon>BOP clade</taxon>
        <taxon>Pooideae</taxon>
        <taxon>Triticodae</taxon>
        <taxon>Triticeae</taxon>
        <taxon>Triticinae</taxon>
        <taxon>Triticum</taxon>
    </lineage>
</organism>
<dbReference type="EnsemblPlants" id="TuG1812G0300001936.01.T03">
    <property type="protein sequence ID" value="TuG1812G0300001936.01.T03.cds275895"/>
    <property type="gene ID" value="TuG1812G0300001936.01"/>
</dbReference>
<accession>A0A8R7TT60</accession>
<reference evidence="2" key="1">
    <citation type="journal article" date="2013" name="Nature">
        <title>Draft genome of the wheat A-genome progenitor Triticum urartu.</title>
        <authorList>
            <person name="Ling H.Q."/>
            <person name="Zhao S."/>
            <person name="Liu D."/>
            <person name="Wang J."/>
            <person name="Sun H."/>
            <person name="Zhang C."/>
            <person name="Fan H."/>
            <person name="Li D."/>
            <person name="Dong L."/>
            <person name="Tao Y."/>
            <person name="Gao C."/>
            <person name="Wu H."/>
            <person name="Li Y."/>
            <person name="Cui Y."/>
            <person name="Guo X."/>
            <person name="Zheng S."/>
            <person name="Wang B."/>
            <person name="Yu K."/>
            <person name="Liang Q."/>
            <person name="Yang W."/>
            <person name="Lou X."/>
            <person name="Chen J."/>
            <person name="Feng M."/>
            <person name="Jian J."/>
            <person name="Zhang X."/>
            <person name="Luo G."/>
            <person name="Jiang Y."/>
            <person name="Liu J."/>
            <person name="Wang Z."/>
            <person name="Sha Y."/>
            <person name="Zhang B."/>
            <person name="Wu H."/>
            <person name="Tang D."/>
            <person name="Shen Q."/>
            <person name="Xue P."/>
            <person name="Zou S."/>
            <person name="Wang X."/>
            <person name="Liu X."/>
            <person name="Wang F."/>
            <person name="Yang Y."/>
            <person name="An X."/>
            <person name="Dong Z."/>
            <person name="Zhang K."/>
            <person name="Zhang X."/>
            <person name="Luo M.C."/>
            <person name="Dvorak J."/>
            <person name="Tong Y."/>
            <person name="Wang J."/>
            <person name="Yang H."/>
            <person name="Li Z."/>
            <person name="Wang D."/>
            <person name="Zhang A."/>
            <person name="Wang J."/>
        </authorList>
    </citation>
    <scope>NUCLEOTIDE SEQUENCE</scope>
    <source>
        <strain evidence="2">cv. G1812</strain>
    </source>
</reference>
<evidence type="ECO:0000313" key="1">
    <source>
        <dbReference type="EnsemblPlants" id="TuG1812G0300001936.01.T03.cds275895"/>
    </source>
</evidence>
<proteinExistence type="predicted"/>
<reference evidence="1" key="3">
    <citation type="submission" date="2022-06" db="UniProtKB">
        <authorList>
            <consortium name="EnsemblPlants"/>
        </authorList>
    </citation>
    <scope>IDENTIFICATION</scope>
</reference>
<keyword evidence="2" id="KW-1185">Reference proteome</keyword>
<name>A0A8R7TT60_TRIUA</name>
<dbReference type="Gramene" id="TuG1812G0300001936.01.T03">
    <property type="protein sequence ID" value="TuG1812G0300001936.01.T03.cds275895"/>
    <property type="gene ID" value="TuG1812G0300001936.01"/>
</dbReference>
<sequence>MQQIAARKQHLLDLSIQLSSGERGMLCCGVYAQSTSKLANWFLLSQFFDTVAMPILWVNGSNFMVVDPLDILMK</sequence>
<dbReference type="AlphaFoldDB" id="A0A8R7TT60"/>
<dbReference type="Proteomes" id="UP000015106">
    <property type="component" value="Chromosome 3"/>
</dbReference>